<dbReference type="EMBL" id="CP061813">
    <property type="protein sequence ID" value="QOD60971.1"/>
    <property type="molecule type" value="Genomic_DNA"/>
</dbReference>
<feature type="domain" description="TonB-dependent receptor plug" evidence="9">
    <location>
        <begin position="115"/>
        <end position="223"/>
    </location>
</feature>
<dbReference type="InterPro" id="IPR008969">
    <property type="entry name" value="CarboxyPept-like_regulatory"/>
</dbReference>
<evidence type="ECO:0000256" key="4">
    <source>
        <dbReference type="ARBA" id="ARBA00022692"/>
    </source>
</evidence>
<proteinExistence type="inferred from homology"/>
<dbReference type="GO" id="GO:0009279">
    <property type="term" value="C:cell outer membrane"/>
    <property type="evidence" value="ECO:0007669"/>
    <property type="project" value="UniProtKB-SubCell"/>
</dbReference>
<comment type="similarity">
    <text evidence="7">Belongs to the TonB-dependent receptor family.</text>
</comment>
<dbReference type="Proteomes" id="UP000516764">
    <property type="component" value="Chromosome"/>
</dbReference>
<reference evidence="10 11" key="1">
    <citation type="journal article" date="2016" name="Int. J. Syst. Evol. Microbiol.">
        <title>Polaribacter haliotis sp. nov., isolated from the gut of abalone Haliotis discus hannai.</title>
        <authorList>
            <person name="Kim Y.O."/>
            <person name="Park I.S."/>
            <person name="Park S."/>
            <person name="Nam B.H."/>
            <person name="Park J.M."/>
            <person name="Kim D.G."/>
            <person name="Yoon J.H."/>
        </authorList>
    </citation>
    <scope>NUCLEOTIDE SEQUENCE [LARGE SCALE GENOMIC DNA]</scope>
    <source>
        <strain evidence="10 11">KCTC 52418</strain>
    </source>
</reference>
<dbReference type="InterPro" id="IPR012910">
    <property type="entry name" value="Plug_dom"/>
</dbReference>
<evidence type="ECO:0000313" key="10">
    <source>
        <dbReference type="EMBL" id="QOD60971.1"/>
    </source>
</evidence>
<feature type="signal peptide" evidence="8">
    <location>
        <begin position="1"/>
        <end position="21"/>
    </location>
</feature>
<evidence type="ECO:0000259" key="9">
    <source>
        <dbReference type="Pfam" id="PF07715"/>
    </source>
</evidence>
<sequence length="1019" mass="112659">MNLKFKSVFIAMMLFCIAGFAQEVTLKGTVTSSADGEPILGANIVVVGTNKGTSTDFDGKFQIRVKQGEILKVSYLGYTTQSIPYVNQKRFNIVLKEDSAVLDEIVIVGYGTQKKSHLTGAISKVKNESLDQIAVARVDEALVGQVSGVNVQATEGEAGSAPTIRIRGTGSISGSSSPAIVVDGLVVDEDFLGNLDMNEVASFEILKDAASAAIYGSRGANGVILITTKSGKEGETKFSYNTFTGFKEARQSDAYYFSIAETAKKEMAATGTISDRTKYKQLIGVDRDWQDAIFNGGIIESHSFSARGGSASTKFSIALNYLHDEGVLLTDDYKKYSMRIKMDTKLNDKFSFGANLSPSYTDRRRFDGSTHDILRQTPWLPIYHDANTIKFVNTFKYPNVKVGDYAVQRHFDDFDLNTMQPVPSGGTDISNTSNTNPAAKVLERDRNDYKFKLFGSFYGKYKIAKGFNFKASVLGDFQNTARDRWQGVLASRNGAAAAQLDISSETRIHLVTDNLFSYDKEFGKHEISAIAGFSAERYHTTFESSRGTGYDTDLIRTISGATLVADAQSYKFERRLLSYLSRVNYAYDDKYLVSLSYRRDGHSAFGPNFKYGDFPAVSLGWTASKEDFLSDSEVLNFLKFRFSYGVTGNPTIDTGDDIIDSYPYLSLIQSSTAVVDNNVVGGFAPINIANANLQWERSVEFNPAIDFGFFNNRISGSIDYYQRTSDKLLLFNPVSATTGFTEAISNLGKVRNSGIELEIRTKNISKPNFRWGTTFIASRNKNELLDFADSNGQVQNVDTKRAAEWINSVGNPISSFYGWVVDRDIPLEFISNPYHPVGAEAQDVYVKDLNGDGVIDDDDKTILGNPYPDLVWSVSNEFKIGNFDTSFMFQGSHGAEVRNMGDQYLFNQFGSAQDFISTTPNQQFIKEKIFTNDIIQNASYVALRTVNLGYTLPTDVASKLKLTKLRVFATGQNLMYLTASDYTGFNPESINNTTATTYGYQRAGSPINRTISVGLNIEF</sequence>
<evidence type="ECO:0000256" key="2">
    <source>
        <dbReference type="ARBA" id="ARBA00022448"/>
    </source>
</evidence>
<dbReference type="OrthoDB" id="9768177at2"/>
<comment type="subcellular location">
    <subcellularLocation>
        <location evidence="1 7">Cell outer membrane</location>
        <topology evidence="1 7">Multi-pass membrane protein</topology>
    </subcellularLocation>
</comment>
<dbReference type="Gene3D" id="2.170.130.10">
    <property type="entry name" value="TonB-dependent receptor, plug domain"/>
    <property type="match status" value="1"/>
</dbReference>
<dbReference type="NCBIfam" id="TIGR04056">
    <property type="entry name" value="OMP_RagA_SusC"/>
    <property type="match status" value="1"/>
</dbReference>
<evidence type="ECO:0000256" key="7">
    <source>
        <dbReference type="PROSITE-ProRule" id="PRU01360"/>
    </source>
</evidence>
<dbReference type="SUPFAM" id="SSF49464">
    <property type="entry name" value="Carboxypeptidase regulatory domain-like"/>
    <property type="match status" value="1"/>
</dbReference>
<keyword evidence="5 7" id="KW-0472">Membrane</keyword>
<keyword evidence="8" id="KW-0732">Signal</keyword>
<dbReference type="AlphaFoldDB" id="A0A7L8AG35"/>
<dbReference type="InterPro" id="IPR039426">
    <property type="entry name" value="TonB-dep_rcpt-like"/>
</dbReference>
<evidence type="ECO:0000256" key="6">
    <source>
        <dbReference type="ARBA" id="ARBA00023237"/>
    </source>
</evidence>
<evidence type="ECO:0000256" key="5">
    <source>
        <dbReference type="ARBA" id="ARBA00023136"/>
    </source>
</evidence>
<dbReference type="InterPro" id="IPR023997">
    <property type="entry name" value="TonB-dep_OMP_SusC/RagA_CS"/>
</dbReference>
<dbReference type="NCBIfam" id="TIGR04057">
    <property type="entry name" value="SusC_RagA_signa"/>
    <property type="match status" value="1"/>
</dbReference>
<name>A0A7L8AG35_9FLAO</name>
<evidence type="ECO:0000256" key="1">
    <source>
        <dbReference type="ARBA" id="ARBA00004571"/>
    </source>
</evidence>
<dbReference type="InterPro" id="IPR036942">
    <property type="entry name" value="Beta-barrel_TonB_sf"/>
</dbReference>
<evidence type="ECO:0000256" key="8">
    <source>
        <dbReference type="SAM" id="SignalP"/>
    </source>
</evidence>
<keyword evidence="4 7" id="KW-0812">Transmembrane</keyword>
<keyword evidence="3 7" id="KW-1134">Transmembrane beta strand</keyword>
<organism evidence="10 11">
    <name type="scientific">Polaribacter haliotis</name>
    <dbReference type="NCBI Taxonomy" id="1888915"/>
    <lineage>
        <taxon>Bacteria</taxon>
        <taxon>Pseudomonadati</taxon>
        <taxon>Bacteroidota</taxon>
        <taxon>Flavobacteriia</taxon>
        <taxon>Flavobacteriales</taxon>
        <taxon>Flavobacteriaceae</taxon>
    </lineage>
</organism>
<dbReference type="Gene3D" id="2.40.170.20">
    <property type="entry name" value="TonB-dependent receptor, beta-barrel domain"/>
    <property type="match status" value="1"/>
</dbReference>
<dbReference type="RefSeq" id="WP_088355231.1">
    <property type="nucleotide sequence ID" value="NZ_CP061813.1"/>
</dbReference>
<dbReference type="KEGG" id="phal:H9I45_00605"/>
<protein>
    <submittedName>
        <fullName evidence="10">TonB-dependent receptor</fullName>
    </submittedName>
</protein>
<keyword evidence="10" id="KW-0675">Receptor</keyword>
<dbReference type="InterPro" id="IPR023996">
    <property type="entry name" value="TonB-dep_OMP_SusC/RagA"/>
</dbReference>
<keyword evidence="11" id="KW-1185">Reference proteome</keyword>
<dbReference type="SUPFAM" id="SSF56935">
    <property type="entry name" value="Porins"/>
    <property type="match status" value="1"/>
</dbReference>
<gene>
    <name evidence="10" type="ORF">H9I45_00605</name>
</gene>
<feature type="chain" id="PRO_5032951332" evidence="8">
    <location>
        <begin position="22"/>
        <end position="1019"/>
    </location>
</feature>
<dbReference type="PROSITE" id="PS52016">
    <property type="entry name" value="TONB_DEPENDENT_REC_3"/>
    <property type="match status" value="1"/>
</dbReference>
<dbReference type="Pfam" id="PF13715">
    <property type="entry name" value="CarbopepD_reg_2"/>
    <property type="match status" value="1"/>
</dbReference>
<dbReference type="InterPro" id="IPR037066">
    <property type="entry name" value="Plug_dom_sf"/>
</dbReference>
<dbReference type="Gene3D" id="2.60.40.1120">
    <property type="entry name" value="Carboxypeptidase-like, regulatory domain"/>
    <property type="match status" value="1"/>
</dbReference>
<evidence type="ECO:0000256" key="3">
    <source>
        <dbReference type="ARBA" id="ARBA00022452"/>
    </source>
</evidence>
<evidence type="ECO:0000313" key="11">
    <source>
        <dbReference type="Proteomes" id="UP000516764"/>
    </source>
</evidence>
<dbReference type="Pfam" id="PF07715">
    <property type="entry name" value="Plug"/>
    <property type="match status" value="1"/>
</dbReference>
<keyword evidence="6 7" id="KW-0998">Cell outer membrane</keyword>
<keyword evidence="2 7" id="KW-0813">Transport</keyword>
<accession>A0A7L8AG35</accession>